<dbReference type="AlphaFoldDB" id="A0A366IGH1"/>
<comment type="caution">
    <text evidence="2">The sequence shown here is derived from an EMBL/GenBank/DDBJ whole genome shotgun (WGS) entry which is preliminary data.</text>
</comment>
<evidence type="ECO:0008006" key="4">
    <source>
        <dbReference type="Google" id="ProtNLM"/>
    </source>
</evidence>
<sequence length="327" mass="39466">MWGDGMDELRLKAKAYNDLKEYEKALNLYEEIRKESSDYLEKYCLFNYMWCLYRVKIAHTKAFYGEEYPKTQEYIRYILKHTKNSDILYQMTVFKVLKFYKSKENFEAEKINQWLDKLDPSKLSQEPFKLMINGRETEQQSYKESWYALKSKVYEHLELYEDVLRITQEALEIFPKLHNNNNIWLRRRMAIALWKLGDGEQAIKILEELIRYRKEWYMYMDLCHICTSRGNNQKALSYATDAMLSRGEDSKKINVFSQTAKILQKMGNEKSNIIKQYVIKLKLENQWRFSQEEKSIYEANKEFIDTYSIEKYKKAVTQIAKNLKSKM</sequence>
<dbReference type="SMART" id="SM00028">
    <property type="entry name" value="TPR"/>
    <property type="match status" value="3"/>
</dbReference>
<dbReference type="EMBL" id="QNRX01000002">
    <property type="protein sequence ID" value="RBP69010.1"/>
    <property type="molecule type" value="Genomic_DNA"/>
</dbReference>
<reference evidence="2 3" key="1">
    <citation type="submission" date="2018-06" db="EMBL/GenBank/DDBJ databases">
        <title>Genomic Encyclopedia of Type Strains, Phase IV (KMG-IV): sequencing the most valuable type-strain genomes for metagenomic binning, comparative biology and taxonomic classification.</title>
        <authorList>
            <person name="Goeker M."/>
        </authorList>
    </citation>
    <scope>NUCLEOTIDE SEQUENCE [LARGE SCALE GENOMIC DNA]</scope>
    <source>
        <strain evidence="2 3">DSM 22112</strain>
    </source>
</reference>
<dbReference type="InterPro" id="IPR019734">
    <property type="entry name" value="TPR_rpt"/>
</dbReference>
<evidence type="ECO:0000313" key="3">
    <source>
        <dbReference type="Proteomes" id="UP000253490"/>
    </source>
</evidence>
<keyword evidence="1" id="KW-0175">Coiled coil</keyword>
<dbReference type="InterPro" id="IPR011990">
    <property type="entry name" value="TPR-like_helical_dom_sf"/>
</dbReference>
<keyword evidence="3" id="KW-1185">Reference proteome</keyword>
<evidence type="ECO:0000313" key="2">
    <source>
        <dbReference type="EMBL" id="RBP69010.1"/>
    </source>
</evidence>
<proteinExistence type="predicted"/>
<dbReference type="SUPFAM" id="SSF48452">
    <property type="entry name" value="TPR-like"/>
    <property type="match status" value="1"/>
</dbReference>
<accession>A0A366IGH1</accession>
<name>A0A366IGH1_9FIRM</name>
<organism evidence="2 3">
    <name type="scientific">Alkalibaculum bacchi</name>
    <dbReference type="NCBI Taxonomy" id="645887"/>
    <lineage>
        <taxon>Bacteria</taxon>
        <taxon>Bacillati</taxon>
        <taxon>Bacillota</taxon>
        <taxon>Clostridia</taxon>
        <taxon>Eubacteriales</taxon>
        <taxon>Eubacteriaceae</taxon>
        <taxon>Alkalibaculum</taxon>
    </lineage>
</organism>
<protein>
    <recommendedName>
        <fullName evidence="4">Tetratricopeptide repeat protein</fullName>
    </recommendedName>
</protein>
<evidence type="ECO:0000256" key="1">
    <source>
        <dbReference type="SAM" id="Coils"/>
    </source>
</evidence>
<dbReference type="Proteomes" id="UP000253490">
    <property type="component" value="Unassembled WGS sequence"/>
</dbReference>
<dbReference type="Gene3D" id="1.25.40.10">
    <property type="entry name" value="Tetratricopeptide repeat domain"/>
    <property type="match status" value="1"/>
</dbReference>
<gene>
    <name evidence="2" type="ORF">DES36_102153</name>
</gene>
<feature type="coiled-coil region" evidence="1">
    <location>
        <begin position="12"/>
        <end position="42"/>
    </location>
</feature>